<dbReference type="SUPFAM" id="SSF51735">
    <property type="entry name" value="NAD(P)-binding Rossmann-fold domains"/>
    <property type="match status" value="1"/>
</dbReference>
<dbReference type="PANTHER" id="PTHR43677">
    <property type="entry name" value="SHORT-CHAIN DEHYDROGENASE/REDUCTASE"/>
    <property type="match status" value="1"/>
</dbReference>
<protein>
    <recommendedName>
        <fullName evidence="1">Enoyl reductase (ER) domain-containing protein</fullName>
    </recommendedName>
</protein>
<dbReference type="Gene3D" id="3.40.50.720">
    <property type="entry name" value="NAD(P)-binding Rossmann-like Domain"/>
    <property type="match status" value="1"/>
</dbReference>
<sequence length="318" mass="33842">MKAAILYQYGESPKYAEAPDPIPNTGEALVTMVATSIKQLDKSKAAGTHYTKYQALPAIVGLDGIAQLADGTHAYITGIGGTMAEKALIVPNSGIPVPEKLSIPLAAALPNALLGSDAAMLYRGGLKKGDTILINGATGATGRIAIQMARNRGAKCIIAVGRLSSGLDELTALGADILINTQQDDNAFTEALIEVFQQHQPNVVIDYLWGHPAELILKALHGVITNKVNYITVGEMAGATIQLPSALLRSRKIELLGSGIGSISYKEIKEYFTTELPTAYQWAAEGKIIMPLETVPLADIEIAWQTPEKQGKRNVVML</sequence>
<dbReference type="PANTHER" id="PTHR43677:SF11">
    <property type="entry name" value="ZINC-CONTAINING ALCOHOL DEHYDROGENASE"/>
    <property type="match status" value="1"/>
</dbReference>
<dbReference type="InterPro" id="IPR013149">
    <property type="entry name" value="ADH-like_C"/>
</dbReference>
<dbReference type="InterPro" id="IPR020843">
    <property type="entry name" value="ER"/>
</dbReference>
<dbReference type="EMBL" id="CP020919">
    <property type="protein sequence ID" value="AWG27099.1"/>
    <property type="molecule type" value="Genomic_DNA"/>
</dbReference>
<gene>
    <name evidence="2" type="ORF">FK004_18685</name>
</gene>
<evidence type="ECO:0000313" key="2">
    <source>
        <dbReference type="EMBL" id="AWG27099.1"/>
    </source>
</evidence>
<proteinExistence type="predicted"/>
<organism evidence="2 3">
    <name type="scientific">Flavobacterium kingsejongi</name>
    <dbReference type="NCBI Taxonomy" id="1678728"/>
    <lineage>
        <taxon>Bacteria</taxon>
        <taxon>Pseudomonadati</taxon>
        <taxon>Bacteroidota</taxon>
        <taxon>Flavobacteriia</taxon>
        <taxon>Flavobacteriales</taxon>
        <taxon>Flavobacteriaceae</taxon>
        <taxon>Flavobacterium</taxon>
    </lineage>
</organism>
<reference evidence="2 3" key="1">
    <citation type="submission" date="2017-04" db="EMBL/GenBank/DDBJ databases">
        <title>Complete genome sequence of Flavobacterium kingsejong AJ004.</title>
        <authorList>
            <person name="Lee P.C."/>
        </authorList>
    </citation>
    <scope>NUCLEOTIDE SEQUENCE [LARGE SCALE GENOMIC DNA]</scope>
    <source>
        <strain evidence="2 3">AJ004</strain>
    </source>
</reference>
<evidence type="ECO:0000313" key="3">
    <source>
        <dbReference type="Proteomes" id="UP000244677"/>
    </source>
</evidence>
<name>A0A2S1LTN2_9FLAO</name>
<dbReference type="Pfam" id="PF00107">
    <property type="entry name" value="ADH_zinc_N"/>
    <property type="match status" value="1"/>
</dbReference>
<dbReference type="Proteomes" id="UP000244677">
    <property type="component" value="Chromosome"/>
</dbReference>
<dbReference type="Gene3D" id="3.90.180.10">
    <property type="entry name" value="Medium-chain alcohol dehydrogenases, catalytic domain"/>
    <property type="match status" value="1"/>
</dbReference>
<dbReference type="SUPFAM" id="SSF50129">
    <property type="entry name" value="GroES-like"/>
    <property type="match status" value="1"/>
</dbReference>
<dbReference type="InterPro" id="IPR011032">
    <property type="entry name" value="GroES-like_sf"/>
</dbReference>
<dbReference type="InterPro" id="IPR051397">
    <property type="entry name" value="Zn-ADH-like_protein"/>
</dbReference>
<keyword evidence="3" id="KW-1185">Reference proteome</keyword>
<dbReference type="KEGG" id="fki:FK004_18685"/>
<dbReference type="SMART" id="SM00829">
    <property type="entry name" value="PKS_ER"/>
    <property type="match status" value="1"/>
</dbReference>
<dbReference type="AlphaFoldDB" id="A0A2S1LTN2"/>
<dbReference type="RefSeq" id="WP_108738589.1">
    <property type="nucleotide sequence ID" value="NZ_CP020919.1"/>
</dbReference>
<dbReference type="GO" id="GO:0016491">
    <property type="term" value="F:oxidoreductase activity"/>
    <property type="evidence" value="ECO:0007669"/>
    <property type="project" value="InterPro"/>
</dbReference>
<evidence type="ECO:0000259" key="1">
    <source>
        <dbReference type="SMART" id="SM00829"/>
    </source>
</evidence>
<dbReference type="InterPro" id="IPR036291">
    <property type="entry name" value="NAD(P)-bd_dom_sf"/>
</dbReference>
<accession>A0A2S1LTN2</accession>
<dbReference type="OrthoDB" id="9787435at2"/>
<feature type="domain" description="Enoyl reductase (ER)" evidence="1">
    <location>
        <begin position="10"/>
        <end position="290"/>
    </location>
</feature>